<dbReference type="EMBL" id="KI545944">
    <property type="protein sequence ID" value="EST49595.1"/>
    <property type="molecule type" value="Genomic_DNA"/>
</dbReference>
<proteinExistence type="predicted"/>
<reference evidence="1 2" key="1">
    <citation type="journal article" date="2014" name="PLoS Genet.">
        <title>The Genome of Spironucleus salmonicida Highlights a Fish Pathogen Adapted to Fluctuating Environments.</title>
        <authorList>
            <person name="Xu F."/>
            <person name="Jerlstrom-Hultqvist J."/>
            <person name="Einarsson E."/>
            <person name="Astvaldsson A."/>
            <person name="Svard S.G."/>
            <person name="Andersson J.O."/>
        </authorList>
    </citation>
    <scope>NUCLEOTIDE SEQUENCE</scope>
    <source>
        <strain evidence="2">ATCC 50377</strain>
    </source>
</reference>
<dbReference type="Proteomes" id="UP000018208">
    <property type="component" value="Unassembled WGS sequence"/>
</dbReference>
<gene>
    <name evidence="1" type="ORF">SS50377_10037</name>
    <name evidence="2" type="ORF">SS50377_27187</name>
</gene>
<evidence type="ECO:0000313" key="3">
    <source>
        <dbReference type="Proteomes" id="UP000018208"/>
    </source>
</evidence>
<evidence type="ECO:0000313" key="2">
    <source>
        <dbReference type="EMBL" id="KAH0570894.1"/>
    </source>
</evidence>
<dbReference type="EMBL" id="AUWU02000007">
    <property type="protein sequence ID" value="KAH0570894.1"/>
    <property type="molecule type" value="Genomic_DNA"/>
</dbReference>
<accession>V6LYE1</accession>
<keyword evidence="3" id="KW-1185">Reference proteome</keyword>
<reference evidence="2" key="2">
    <citation type="submission" date="2020-12" db="EMBL/GenBank/DDBJ databases">
        <title>New Spironucleus salmonicida genome in near-complete chromosomes.</title>
        <authorList>
            <person name="Xu F."/>
            <person name="Kurt Z."/>
            <person name="Jimenez-Gonzalez A."/>
            <person name="Astvaldsson A."/>
            <person name="Andersson J.O."/>
            <person name="Svard S.G."/>
        </authorList>
    </citation>
    <scope>NUCLEOTIDE SEQUENCE</scope>
    <source>
        <strain evidence="2">ATCC 50377</strain>
    </source>
</reference>
<protein>
    <submittedName>
        <fullName evidence="1">Uncharacterized protein</fullName>
    </submittedName>
</protein>
<sequence>MLPSPDVFLNSFNSSILGTPEAAYQCQSPTAYNFGLCQQTPMAFQSPKPLETPAPIGKDQIQQLQNQVIQLQNVLKQTQQIKSQKKKSVVSQTALEQLVISTVDVEFTEMKERIIKQMDQEHRLRRMESMMSELKISFDSISEFSK</sequence>
<dbReference type="VEuPathDB" id="GiardiaDB:SS50377_27187"/>
<dbReference type="AlphaFoldDB" id="V6LYE1"/>
<organism evidence="1">
    <name type="scientific">Spironucleus salmonicida</name>
    <dbReference type="NCBI Taxonomy" id="348837"/>
    <lineage>
        <taxon>Eukaryota</taxon>
        <taxon>Metamonada</taxon>
        <taxon>Diplomonadida</taxon>
        <taxon>Hexamitidae</taxon>
        <taxon>Hexamitinae</taxon>
        <taxon>Spironucleus</taxon>
    </lineage>
</organism>
<name>V6LYE1_9EUKA</name>
<evidence type="ECO:0000313" key="1">
    <source>
        <dbReference type="EMBL" id="EST49595.1"/>
    </source>
</evidence>